<dbReference type="InterPro" id="IPR051162">
    <property type="entry name" value="T4SS_component"/>
</dbReference>
<gene>
    <name evidence="2" type="ORF">N5K24_23925</name>
</gene>
<dbReference type="EMBL" id="JAOCKG010000013">
    <property type="protein sequence ID" value="MDH2053475.1"/>
    <property type="molecule type" value="Genomic_DNA"/>
</dbReference>
<feature type="compositionally biased region" description="Polar residues" evidence="1">
    <location>
        <begin position="1416"/>
        <end position="1425"/>
    </location>
</feature>
<proteinExistence type="predicted"/>
<organism evidence="2 3">
    <name type="scientific">Achromobacter marplatensis</name>
    <dbReference type="NCBI Taxonomy" id="470868"/>
    <lineage>
        <taxon>Bacteria</taxon>
        <taxon>Pseudomonadati</taxon>
        <taxon>Pseudomonadota</taxon>
        <taxon>Betaproteobacteria</taxon>
        <taxon>Burkholderiales</taxon>
        <taxon>Alcaligenaceae</taxon>
        <taxon>Achromobacter</taxon>
    </lineage>
</organism>
<name>A0AA42WE30_9BURK</name>
<evidence type="ECO:0000256" key="1">
    <source>
        <dbReference type="SAM" id="MobiDB-lite"/>
    </source>
</evidence>
<dbReference type="SUPFAM" id="SSF52540">
    <property type="entry name" value="P-loop containing nucleoside triphosphate hydrolases"/>
    <property type="match status" value="1"/>
</dbReference>
<accession>A0AA42WE30</accession>
<protein>
    <submittedName>
        <fullName evidence="2">Type IV secretory system conjugative DNA transfer family protein</fullName>
    </submittedName>
</protein>
<evidence type="ECO:0000313" key="3">
    <source>
        <dbReference type="Proteomes" id="UP001161276"/>
    </source>
</evidence>
<dbReference type="RefSeq" id="WP_280028866.1">
    <property type="nucleotide sequence ID" value="NZ_JAOCKG010000013.1"/>
</dbReference>
<sequence>MKKLVHALASIVRSHVESSIREQGNGKLEARFVFHGPPPDILEQVFDELAKGGGIEVDFGHSGVKTTIPVLLPLPPGQGPLADPNIGESGKCSEGHLLHVRNAPHRASFLALMPPGRHSNQSGETTQEDFGINAKNPGNASFDSWWEDGFIQYLVEDGLRTAGFSIDHLDGPKLLLKGAASALEDVKPGTGPWHLLSRLFSISDDRVGLPLGSALALACGVPPLADGAVSPKVQLGILAKVADEMGNGFKTAIDRLKEKTTIEPVKQALSSFLSHIQEKCEIQTNFEQSTPAFYLPSDSLELEAPSVWWGVLTSERWSELLEEDPDVGELSLVCGNPIHPVPKKGMPAIVRSYVRLSISAESSDDGKLASLLLTGGAAGKAGVSIPVGDDDLTYHDKLPASGQRSATNFKATATYKTLGGAEIQKTATIKAVSLETWLPGLIITSRMATKISLPRKPRKDKAHASWESDISVPGPGRYEVLILASPGVVIAKAVGGLDDSADEAGEASQELTLHTTKEGDRQVEVDADGNYQLAVTFLRPGGQTEICKVSITCEETKEEGCRSEFERLIKLNRRHLEKFDGKTVVQLDRHARMSTLQAWMLDEHNTARSFIPMVMSDDYATQWSSPDWESSSGPILSEARFLHDPRPNVSLINPPPQFIDVRKEIAARVRQTSEQAGLLESAPLGKWLSNDPGFRALVEKYLDTYTAWLLSDREVASWVDVIAVCPRVADGLTLSSEPDAIILSPLHPLRLAWHCLAQEILHDTVEGKTPLPCPAASVLDPDCVPDLLVLPLQTPAGADGVKRIPFLSVECNSDYWSVLWNGSRLSQIADKSRRPPFDSAFGLTIGGIASGFSPAQVSRALEDVSELLSAKPIISLALSSGGGATDACNEGLATWCTRYFGNGDSPSPRQGVGQRILEVYDSRPKASHPDEAMIANLSEDTSNHVLWFTEQPQGVKPDLGIIAQLDSAEPTSTTLEHRSPLGIGGLIRHRVRRQLHGAFLSESRQAMPMPPSGDVFADKLAYGIAILEGSLDERIGLQFSPNVHAVTSMLEEKKAGFVAVSSSAVDPACFLGGWIKGTYLWDYDLPSYSHRAGDTSGYYLLSQIRDADRDALGRVLRPLPGCGELDDAKIEEILLEVARRGIPTVRGLSSDDSGATGDLGLFLAVRLIQDQFRMSGNVDSLLPVLSGSPEDASIALIIPVDPFRGYLADLARSVGKDRKEISLSRPDLLVVGIRIEGERVRMHLTPVEVKCRQQDSMFSASEAKEALGQARALSLLFMDLEKNSSNSLAWSLAYQHLLLSMIGFGLRVYSPHEVVKDQSVRWAGYHERIAAAILNPAKDSVSIDKHGRLIVVDGSSLSKPSDHDGDGFHETIYIGPQDAGRIVGGDARGFYSFVRTKLGDWDLFPLCDSSQEEHTNSASQATSCGPVTEGSDEVSPAIASEDSGNATHAEQPLPSSLTDTNHHDTGIILSVGKTVDGFEPRPLSLNISDTKLNHLNIGVVGDLGTGKTQLLKSLIYQIAAAGQDNRGIKPRFLIFDYKRDYSSPDFVEATGARVVKPTRLPLNLFDTSSMGESIAPWLDRFRFFTDVLDKVYSGIGPVQRSKLKDAVRQAYEVCAAQGRSPTIYDIHTEYRTVLAGKSDAPMAIIDDLVDMEVFENDPSKTKPFDNFLDGVVVISLDAMGQDDRSKNMLVAIMLNMFYENMLRTPKRSFIGTDPQLRVIDSYLLVDEADNIMRYEFDVLRKLLLQGREFGAGVILASQYLRHFKAGTTDYRDPLLTWFIHKVPNVTPAELGALGFTADPGELAEQVKKLPNHHCLYKTATVAGEAIRGLPFYELMQNAPERA</sequence>
<dbReference type="Proteomes" id="UP001161276">
    <property type="component" value="Unassembled WGS sequence"/>
</dbReference>
<dbReference type="Gene3D" id="3.40.50.300">
    <property type="entry name" value="P-loop containing nucleotide triphosphate hydrolases"/>
    <property type="match status" value="2"/>
</dbReference>
<feature type="compositionally biased region" description="Polar residues" evidence="1">
    <location>
        <begin position="1442"/>
        <end position="1459"/>
    </location>
</feature>
<evidence type="ECO:0000313" key="2">
    <source>
        <dbReference type="EMBL" id="MDH2053475.1"/>
    </source>
</evidence>
<comment type="caution">
    <text evidence="2">The sequence shown here is derived from an EMBL/GenBank/DDBJ whole genome shotgun (WGS) entry which is preliminary data.</text>
</comment>
<dbReference type="PANTHER" id="PTHR30121">
    <property type="entry name" value="UNCHARACTERIZED PROTEIN YJGR-RELATED"/>
    <property type="match status" value="1"/>
</dbReference>
<feature type="region of interest" description="Disordered" evidence="1">
    <location>
        <begin position="1414"/>
        <end position="1461"/>
    </location>
</feature>
<reference evidence="2" key="1">
    <citation type="submission" date="2022-09" db="EMBL/GenBank/DDBJ databases">
        <title>Intensive care unit water sources are persistently colonized with multi-drug resistant bacteria and are the site of extensive horizontal gene transfer of antibiotic resistance genes.</title>
        <authorList>
            <person name="Diorio-Toth L."/>
        </authorList>
    </citation>
    <scope>NUCLEOTIDE SEQUENCE</scope>
    <source>
        <strain evidence="2">GD03676</strain>
    </source>
</reference>
<dbReference type="PANTHER" id="PTHR30121:SF6">
    <property type="entry name" value="SLR6007 PROTEIN"/>
    <property type="match status" value="1"/>
</dbReference>
<dbReference type="InterPro" id="IPR027417">
    <property type="entry name" value="P-loop_NTPase"/>
</dbReference>